<evidence type="ECO:0000313" key="1">
    <source>
        <dbReference type="EMBL" id="ATP21639.1"/>
    </source>
</evidence>
<dbReference type="AlphaFoldDB" id="A0A2D1R9W0"/>
<name>A0A2D1R9W0_SPHYA</name>
<sequence>MAYEKAGFVQGDPSANKTLLARTDGVTTRKVTILAGRVLDAGAVLGKITTGGKYILSLSAASDGSQAPDMVLAQDVDASAEDIEAIAYETATVVASALTIGTGHTLDSIREGLRVKGITIDD</sequence>
<reference evidence="1 2" key="1">
    <citation type="submission" date="2017-04" db="EMBL/GenBank/DDBJ databases">
        <title>Characterization, genome and methylation analysis of a phthalic acid esters degrading strain Sphingobium yanoikuyae SHJ.</title>
        <authorList>
            <person name="Feng L."/>
        </authorList>
    </citation>
    <scope>NUCLEOTIDE SEQUENCE [LARGE SCALE GENOMIC DNA]</scope>
    <source>
        <strain evidence="1 2">SHJ</strain>
    </source>
</reference>
<dbReference type="Proteomes" id="UP000037029">
    <property type="component" value="Chromosome"/>
</dbReference>
<dbReference type="EMBL" id="CP020925">
    <property type="protein sequence ID" value="ATP21639.1"/>
    <property type="molecule type" value="Genomic_DNA"/>
</dbReference>
<proteinExistence type="predicted"/>
<accession>A0A2D1R9W0</accession>
<dbReference type="RefSeq" id="WP_080993695.1">
    <property type="nucleotide sequence ID" value="NZ_CP020925.1"/>
</dbReference>
<evidence type="ECO:0008006" key="3">
    <source>
        <dbReference type="Google" id="ProtNLM"/>
    </source>
</evidence>
<protein>
    <recommendedName>
        <fullName evidence="3">Head decoration protein</fullName>
    </recommendedName>
</protein>
<dbReference type="Pfam" id="PF02924">
    <property type="entry name" value="HDPD"/>
    <property type="match status" value="1"/>
</dbReference>
<organism evidence="1 2">
    <name type="scientific">Sphingobium yanoikuyae</name>
    <name type="common">Sphingomonas yanoikuyae</name>
    <dbReference type="NCBI Taxonomy" id="13690"/>
    <lineage>
        <taxon>Bacteria</taxon>
        <taxon>Pseudomonadati</taxon>
        <taxon>Pseudomonadota</taxon>
        <taxon>Alphaproteobacteria</taxon>
        <taxon>Sphingomonadales</taxon>
        <taxon>Sphingomonadaceae</taxon>
        <taxon>Sphingobium</taxon>
    </lineage>
</organism>
<dbReference type="InterPro" id="IPR004195">
    <property type="entry name" value="Head_decoration_D"/>
</dbReference>
<evidence type="ECO:0000313" key="2">
    <source>
        <dbReference type="Proteomes" id="UP000037029"/>
    </source>
</evidence>
<gene>
    <name evidence="1" type="ORF">BV87_19755</name>
</gene>